<gene>
    <name evidence="13" type="ORF">GH723_10160</name>
</gene>
<keyword evidence="4" id="KW-0645">Protease</keyword>
<evidence type="ECO:0000256" key="1">
    <source>
        <dbReference type="ARBA" id="ARBA00001947"/>
    </source>
</evidence>
<feature type="transmembrane region" description="Helical" evidence="11">
    <location>
        <begin position="126"/>
        <end position="152"/>
    </location>
</feature>
<evidence type="ECO:0000256" key="5">
    <source>
        <dbReference type="ARBA" id="ARBA00022692"/>
    </source>
</evidence>
<dbReference type="PANTHER" id="PTHR42837">
    <property type="entry name" value="REGULATOR OF SIGMA-E PROTEASE RSEP"/>
    <property type="match status" value="1"/>
</dbReference>
<dbReference type="PANTHER" id="PTHR42837:SF2">
    <property type="entry name" value="MEMBRANE METALLOPROTEASE ARASP2, CHLOROPLASTIC-RELATED"/>
    <property type="match status" value="1"/>
</dbReference>
<sequence>MSRATDSTTPVPRCSLLAVASALAVLVVGVLRPGALLFLSIIMVSVVAHEAGHFWVARHVGMRPTEFFAGMGPTLWSRRSPRGVDWGVKAFPVGGFVTIPGMTSSAVVDPELEPYTYRAATTWRRLATILAGPAVNLLIAAGLFALVARIGYVGSDGTRSGAGLLDAVRFGRDATWGVITSTLWSLGELVMTVPNYVADLFANTSPDTRFLSPVGATRLTEQAAADDVVTVIAFAAVLNASLGVFNLLPLVPLDGGHALIAVTEKGLTVLRRRPVTFDANRLTPLAVGVIGALVALTATSLWLDIAHPAANPFS</sequence>
<evidence type="ECO:0000256" key="10">
    <source>
        <dbReference type="ARBA" id="ARBA00023136"/>
    </source>
</evidence>
<keyword evidence="6" id="KW-0378">Hydrolase</keyword>
<keyword evidence="8 11" id="KW-1133">Transmembrane helix</keyword>
<dbReference type="KEGG" id="atq:GH723_10160"/>
<keyword evidence="14" id="KW-1185">Reference proteome</keyword>
<evidence type="ECO:0000256" key="3">
    <source>
        <dbReference type="ARBA" id="ARBA00007931"/>
    </source>
</evidence>
<dbReference type="InterPro" id="IPR008915">
    <property type="entry name" value="Peptidase_M50"/>
</dbReference>
<evidence type="ECO:0000256" key="9">
    <source>
        <dbReference type="ARBA" id="ARBA00023049"/>
    </source>
</evidence>
<evidence type="ECO:0000259" key="12">
    <source>
        <dbReference type="Pfam" id="PF02163"/>
    </source>
</evidence>
<reference evidence="13 14" key="1">
    <citation type="submission" date="2019-11" db="EMBL/GenBank/DDBJ databases">
        <authorList>
            <person name="He Y."/>
        </authorList>
    </citation>
    <scope>NUCLEOTIDE SEQUENCE [LARGE SCALE GENOMIC DNA]</scope>
    <source>
        <strain evidence="13 14">SCSIO 58843</strain>
    </source>
</reference>
<evidence type="ECO:0000256" key="8">
    <source>
        <dbReference type="ARBA" id="ARBA00022989"/>
    </source>
</evidence>
<comment type="similarity">
    <text evidence="3">Belongs to the peptidase M50B family.</text>
</comment>
<dbReference type="GO" id="GO:0006508">
    <property type="term" value="P:proteolysis"/>
    <property type="evidence" value="ECO:0007669"/>
    <property type="project" value="UniProtKB-KW"/>
</dbReference>
<keyword evidence="5 11" id="KW-0812">Transmembrane</keyword>
<dbReference type="Proteomes" id="UP000334019">
    <property type="component" value="Chromosome"/>
</dbReference>
<keyword evidence="10 11" id="KW-0472">Membrane</keyword>
<feature type="transmembrane region" description="Helical" evidence="11">
    <location>
        <begin position="12"/>
        <end position="31"/>
    </location>
</feature>
<keyword evidence="7" id="KW-0862">Zinc</keyword>
<evidence type="ECO:0000313" key="14">
    <source>
        <dbReference type="Proteomes" id="UP000334019"/>
    </source>
</evidence>
<proteinExistence type="inferred from homology"/>
<accession>A0A5Q2RLH6</accession>
<comment type="cofactor">
    <cofactor evidence="1">
        <name>Zn(2+)</name>
        <dbReference type="ChEBI" id="CHEBI:29105"/>
    </cofactor>
</comment>
<feature type="transmembrane region" description="Helical" evidence="11">
    <location>
        <begin position="37"/>
        <end position="56"/>
    </location>
</feature>
<dbReference type="InterPro" id="IPR004387">
    <property type="entry name" value="Pept_M50_Zn"/>
</dbReference>
<dbReference type="EMBL" id="CP045851">
    <property type="protein sequence ID" value="QGG95431.1"/>
    <property type="molecule type" value="Genomic_DNA"/>
</dbReference>
<evidence type="ECO:0000256" key="6">
    <source>
        <dbReference type="ARBA" id="ARBA00022801"/>
    </source>
</evidence>
<evidence type="ECO:0000256" key="4">
    <source>
        <dbReference type="ARBA" id="ARBA00022670"/>
    </source>
</evidence>
<dbReference type="GO" id="GO:0004222">
    <property type="term" value="F:metalloendopeptidase activity"/>
    <property type="evidence" value="ECO:0007669"/>
    <property type="project" value="InterPro"/>
</dbReference>
<feature type="transmembrane region" description="Helical" evidence="11">
    <location>
        <begin position="228"/>
        <end position="248"/>
    </location>
</feature>
<dbReference type="RefSeq" id="WP_153759538.1">
    <property type="nucleotide sequence ID" value="NZ_CP045851.1"/>
</dbReference>
<evidence type="ECO:0000256" key="2">
    <source>
        <dbReference type="ARBA" id="ARBA00004141"/>
    </source>
</evidence>
<keyword evidence="9" id="KW-0482">Metalloprotease</keyword>
<evidence type="ECO:0000256" key="7">
    <source>
        <dbReference type="ARBA" id="ARBA00022833"/>
    </source>
</evidence>
<dbReference type="GO" id="GO:0016020">
    <property type="term" value="C:membrane"/>
    <property type="evidence" value="ECO:0007669"/>
    <property type="project" value="UniProtKB-SubCell"/>
</dbReference>
<protein>
    <recommendedName>
        <fullName evidence="12">Peptidase M50 domain-containing protein</fullName>
    </recommendedName>
</protein>
<name>A0A5Q2RLH6_9ACTN</name>
<evidence type="ECO:0000313" key="13">
    <source>
        <dbReference type="EMBL" id="QGG95431.1"/>
    </source>
</evidence>
<comment type="subcellular location">
    <subcellularLocation>
        <location evidence="2">Membrane</location>
        <topology evidence="2">Multi-pass membrane protein</topology>
    </subcellularLocation>
</comment>
<feature type="domain" description="Peptidase M50" evidence="12">
    <location>
        <begin position="38"/>
        <end position="265"/>
    </location>
</feature>
<dbReference type="AlphaFoldDB" id="A0A5Q2RLH6"/>
<dbReference type="Pfam" id="PF02163">
    <property type="entry name" value="Peptidase_M50"/>
    <property type="match status" value="1"/>
</dbReference>
<organism evidence="13 14">
    <name type="scientific">Actinomarinicola tropica</name>
    <dbReference type="NCBI Taxonomy" id="2789776"/>
    <lineage>
        <taxon>Bacteria</taxon>
        <taxon>Bacillati</taxon>
        <taxon>Actinomycetota</taxon>
        <taxon>Acidimicrobiia</taxon>
        <taxon>Acidimicrobiales</taxon>
        <taxon>Iamiaceae</taxon>
        <taxon>Actinomarinicola</taxon>
    </lineage>
</organism>
<feature type="transmembrane region" description="Helical" evidence="11">
    <location>
        <begin position="282"/>
        <end position="303"/>
    </location>
</feature>
<dbReference type="CDD" id="cd06163">
    <property type="entry name" value="S2P-M50_PDZ_RseP-like"/>
    <property type="match status" value="1"/>
</dbReference>
<evidence type="ECO:0000256" key="11">
    <source>
        <dbReference type="SAM" id="Phobius"/>
    </source>
</evidence>